<protein>
    <submittedName>
        <fullName evidence="1">Uncharacterized protein</fullName>
    </submittedName>
</protein>
<evidence type="ECO:0000313" key="2">
    <source>
        <dbReference type="Proteomes" id="UP000002171"/>
    </source>
</evidence>
<dbReference type="OrthoDB" id="6680121at2"/>
<organism evidence="1 2">
    <name type="scientific">Neptuniibacter caesariensis</name>
    <dbReference type="NCBI Taxonomy" id="207954"/>
    <lineage>
        <taxon>Bacteria</taxon>
        <taxon>Pseudomonadati</taxon>
        <taxon>Pseudomonadota</taxon>
        <taxon>Gammaproteobacteria</taxon>
        <taxon>Oceanospirillales</taxon>
        <taxon>Oceanospirillaceae</taxon>
        <taxon>Neptuniibacter</taxon>
    </lineage>
</organism>
<dbReference type="EMBL" id="AAOW01000007">
    <property type="protein sequence ID" value="EAR61532.1"/>
    <property type="molecule type" value="Genomic_DNA"/>
</dbReference>
<name>A0A7U8C4T6_NEPCE</name>
<reference evidence="1 2" key="1">
    <citation type="submission" date="2006-02" db="EMBL/GenBank/DDBJ databases">
        <authorList>
            <person name="Pinhassi J."/>
            <person name="Pedros-Alio C."/>
            <person name="Ferriera S."/>
            <person name="Johnson J."/>
            <person name="Kravitz S."/>
            <person name="Halpern A."/>
            <person name="Remington K."/>
            <person name="Beeson K."/>
            <person name="Tran B."/>
            <person name="Rogers Y.-H."/>
            <person name="Friedman R."/>
            <person name="Venter J.C."/>
        </authorList>
    </citation>
    <scope>NUCLEOTIDE SEQUENCE [LARGE SCALE GENOMIC DNA]</scope>
    <source>
        <strain evidence="1 2">MED92</strain>
    </source>
</reference>
<sequence length="272" mass="31186">MSNILEIDLNKKLEIKINNEKPVALKDLSLSLLSFNHQFHKFVESETDKETDIGSELLIKEVRKGSIVVELVSQAAPVVPLLWEGGTLNQWAKLVQDMCLWLLGQAENPPKDVSKKDLQEWNQFVEPVAKDHGSQMNINVSDGGTVINNFTINSTEANAIQNEIARKVEALDTPEDHIHRRKVMYWYQAKFDPHSDTGNRAIIDDLSRSSLKVIFENNAVKDGMLHPQERFNKPWHELAYVVDVEVETVRGVPKMYKVLQYYPEYTFDPEED</sequence>
<dbReference type="Proteomes" id="UP000002171">
    <property type="component" value="Unassembled WGS sequence"/>
</dbReference>
<comment type="caution">
    <text evidence="1">The sequence shown here is derived from an EMBL/GenBank/DDBJ whole genome shotgun (WGS) entry which is preliminary data.</text>
</comment>
<keyword evidence="2" id="KW-1185">Reference proteome</keyword>
<dbReference type="AlphaFoldDB" id="A0A7U8C4T6"/>
<proteinExistence type="predicted"/>
<dbReference type="RefSeq" id="WP_007020321.1">
    <property type="nucleotide sequence ID" value="NZ_CH724125.1"/>
</dbReference>
<accession>A0A7U8C4T6</accession>
<evidence type="ECO:0000313" key="1">
    <source>
        <dbReference type="EMBL" id="EAR61532.1"/>
    </source>
</evidence>
<gene>
    <name evidence="1" type="ORF">MED92_12796</name>
</gene>